<accession>A0A143BHG3</accession>
<organism evidence="11 12">
    <name type="scientific">Gemmatimonas phototrophica</name>
    <dbReference type="NCBI Taxonomy" id="1379270"/>
    <lineage>
        <taxon>Bacteria</taxon>
        <taxon>Pseudomonadati</taxon>
        <taxon>Gemmatimonadota</taxon>
        <taxon>Gemmatimonadia</taxon>
        <taxon>Gemmatimonadales</taxon>
        <taxon>Gemmatimonadaceae</taxon>
        <taxon>Gemmatimonas</taxon>
    </lineage>
</organism>
<evidence type="ECO:0000313" key="12">
    <source>
        <dbReference type="Proteomes" id="UP000076404"/>
    </source>
</evidence>
<keyword evidence="5 10" id="KW-0328">Glycosyltransferase</keyword>
<protein>
    <recommendedName>
        <fullName evidence="4 10">4-alpha-glucanotransferase</fullName>
        <ecNumber evidence="3 10">2.4.1.25</ecNumber>
    </recommendedName>
    <alternativeName>
        <fullName evidence="8 10">Amylomaltase</fullName>
    </alternativeName>
    <alternativeName>
        <fullName evidence="9 10">Disproportionating enzyme</fullName>
    </alternativeName>
</protein>
<keyword evidence="7 10" id="KW-0119">Carbohydrate metabolism</keyword>
<dbReference type="EC" id="2.4.1.25" evidence="3 10"/>
<dbReference type="OrthoDB" id="9811841at2"/>
<dbReference type="SUPFAM" id="SSF51445">
    <property type="entry name" value="(Trans)glycosidases"/>
    <property type="match status" value="1"/>
</dbReference>
<dbReference type="PANTHER" id="PTHR32438:SF5">
    <property type="entry name" value="4-ALPHA-GLUCANOTRANSFERASE DPE1, CHLOROPLASTIC_AMYLOPLASTIC"/>
    <property type="match status" value="1"/>
</dbReference>
<dbReference type="AlphaFoldDB" id="A0A143BHG3"/>
<comment type="similarity">
    <text evidence="2 10">Belongs to the disproportionating enzyme family.</text>
</comment>
<keyword evidence="6 10" id="KW-0808">Transferase</keyword>
<evidence type="ECO:0000256" key="5">
    <source>
        <dbReference type="ARBA" id="ARBA00022676"/>
    </source>
</evidence>
<evidence type="ECO:0000313" key="11">
    <source>
        <dbReference type="EMBL" id="AMW04051.1"/>
    </source>
</evidence>
<evidence type="ECO:0000256" key="4">
    <source>
        <dbReference type="ARBA" id="ARBA00020295"/>
    </source>
</evidence>
<evidence type="ECO:0000256" key="8">
    <source>
        <dbReference type="ARBA" id="ARBA00031423"/>
    </source>
</evidence>
<reference evidence="11 12" key="1">
    <citation type="journal article" date="2014" name="Proc. Natl. Acad. Sci. U.S.A.">
        <title>Functional type 2 photosynthetic reaction centers found in the rare bacterial phylum Gemmatimonadetes.</title>
        <authorList>
            <person name="Zeng Y."/>
            <person name="Feng F."/>
            <person name="Medova H."/>
            <person name="Dean J."/>
            <person name="Koblizek M."/>
        </authorList>
    </citation>
    <scope>NUCLEOTIDE SEQUENCE [LARGE SCALE GENOMIC DNA]</scope>
    <source>
        <strain evidence="11 12">AP64</strain>
    </source>
</reference>
<comment type="catalytic activity">
    <reaction evidence="1 10">
        <text>Transfers a segment of a (1-&gt;4)-alpha-D-glucan to a new position in an acceptor, which may be glucose or a (1-&gt;4)-alpha-D-glucan.</text>
        <dbReference type="EC" id="2.4.1.25"/>
    </reaction>
</comment>
<dbReference type="Proteomes" id="UP000076404">
    <property type="component" value="Chromosome"/>
</dbReference>
<dbReference type="PANTHER" id="PTHR32438">
    <property type="entry name" value="4-ALPHA-GLUCANOTRANSFERASE DPE1, CHLOROPLASTIC/AMYLOPLASTIC"/>
    <property type="match status" value="1"/>
</dbReference>
<dbReference type="GO" id="GO:0005975">
    <property type="term" value="P:carbohydrate metabolic process"/>
    <property type="evidence" value="ECO:0007669"/>
    <property type="project" value="InterPro"/>
</dbReference>
<evidence type="ECO:0000256" key="3">
    <source>
        <dbReference type="ARBA" id="ARBA00012560"/>
    </source>
</evidence>
<keyword evidence="12" id="KW-1185">Reference proteome</keyword>
<sequence>MLFPRAAGVLLHPTSLPGAGGIGDFGPDAHRFVQWLADAGMKIWQVLPLGPTGYGDSPYQCFSAFAGNPLLIHVPGFTGEPTSGNPHVVDFGAVIPAKQAALAAWLDTVPFTDEVRRFVQEQAHWLPDYALFMALKQAHGGVAWPQWDAGAAQREPEALRSWRATLAPEIDRIYKQQFVFFGQYQALRQACRDRGIKLMGDVPIYVAHDSADVWANPTQFQLHANGTLKVQAGVPPDYFSETGQLWGNPLYDWERMQADGYSWWIARMRAGLQQFDLVRLDHFRGFEAYWEIAGDAPTAVHGRWVKGPGASLFAALTAALGPMPIVAENLGLITPEVETLREQFHYPGMAILQFAFDGQDSNFIPHRYVRDLVVYTGTHDNDTTMGWWQSTGEGDSTRAADAVAREKDFAKRYLGTDGHEMHWVLIRAALASVASTVLVPLQDVLGVGSDARMNLPGRQAGNWGFRFTWAQLTPDLTERLRTLTTTYER</sequence>
<dbReference type="GO" id="GO:0004134">
    <property type="term" value="F:4-alpha-glucanotransferase activity"/>
    <property type="evidence" value="ECO:0007669"/>
    <property type="project" value="UniProtKB-EC"/>
</dbReference>
<dbReference type="KEGG" id="gph:GEMMAAP_02760"/>
<evidence type="ECO:0000256" key="1">
    <source>
        <dbReference type="ARBA" id="ARBA00000439"/>
    </source>
</evidence>
<proteinExistence type="inferred from homology"/>
<dbReference type="EMBL" id="CP011454">
    <property type="protein sequence ID" value="AMW04051.1"/>
    <property type="molecule type" value="Genomic_DNA"/>
</dbReference>
<evidence type="ECO:0000256" key="6">
    <source>
        <dbReference type="ARBA" id="ARBA00022679"/>
    </source>
</evidence>
<gene>
    <name evidence="11" type="ORF">GEMMAAP_02760</name>
</gene>
<dbReference type="Pfam" id="PF02446">
    <property type="entry name" value="Glyco_hydro_77"/>
    <property type="match status" value="1"/>
</dbReference>
<dbReference type="STRING" id="1379270.GEMMAAP_02760"/>
<evidence type="ECO:0000256" key="7">
    <source>
        <dbReference type="ARBA" id="ARBA00023277"/>
    </source>
</evidence>
<dbReference type="Gene3D" id="3.20.20.80">
    <property type="entry name" value="Glycosidases"/>
    <property type="match status" value="1"/>
</dbReference>
<dbReference type="NCBIfam" id="NF011080">
    <property type="entry name" value="PRK14508.1-3"/>
    <property type="match status" value="1"/>
</dbReference>
<dbReference type="eggNOG" id="COG1640">
    <property type="taxonomic scope" value="Bacteria"/>
</dbReference>
<evidence type="ECO:0000256" key="10">
    <source>
        <dbReference type="RuleBase" id="RU361207"/>
    </source>
</evidence>
<dbReference type="InterPro" id="IPR003385">
    <property type="entry name" value="Glyco_hydro_77"/>
</dbReference>
<dbReference type="InterPro" id="IPR017853">
    <property type="entry name" value="GH"/>
</dbReference>
<evidence type="ECO:0000256" key="9">
    <source>
        <dbReference type="ARBA" id="ARBA00031501"/>
    </source>
</evidence>
<reference evidence="11 12" key="2">
    <citation type="journal article" date="2016" name="Environ. Microbiol. Rep.">
        <title>Metagenomic evidence for the presence of phototrophic Gemmatimonadetes bacteria in diverse environments.</title>
        <authorList>
            <person name="Zeng Y."/>
            <person name="Baumbach J."/>
            <person name="Barbosa E.G."/>
            <person name="Azevedo V."/>
            <person name="Zhang C."/>
            <person name="Koblizek M."/>
        </authorList>
    </citation>
    <scope>NUCLEOTIDE SEQUENCE [LARGE SCALE GENOMIC DNA]</scope>
    <source>
        <strain evidence="11 12">AP64</strain>
    </source>
</reference>
<name>A0A143BHG3_9BACT</name>
<dbReference type="NCBIfam" id="TIGR00217">
    <property type="entry name" value="malQ"/>
    <property type="match status" value="1"/>
</dbReference>
<dbReference type="RefSeq" id="WP_026849339.1">
    <property type="nucleotide sequence ID" value="NZ_CP011454.1"/>
</dbReference>
<evidence type="ECO:0000256" key="2">
    <source>
        <dbReference type="ARBA" id="ARBA00005684"/>
    </source>
</evidence>